<comment type="similarity">
    <text evidence="2">Belongs to the mitochondrion-specific ribosomal protein mS39 family.</text>
</comment>
<evidence type="ECO:0000256" key="9">
    <source>
        <dbReference type="ARBA" id="ARBA00023128"/>
    </source>
</evidence>
<dbReference type="InterPro" id="IPR011990">
    <property type="entry name" value="TPR-like_helical_dom_sf"/>
</dbReference>
<dbReference type="GO" id="GO:0005840">
    <property type="term" value="C:ribosome"/>
    <property type="evidence" value="ECO:0007669"/>
    <property type="project" value="UniProtKB-KW"/>
</dbReference>
<keyword evidence="5" id="KW-0810">Translation regulation</keyword>
<organism evidence="12 13">
    <name type="scientific">Rotaria sordida</name>
    <dbReference type="NCBI Taxonomy" id="392033"/>
    <lineage>
        <taxon>Eukaryota</taxon>
        <taxon>Metazoa</taxon>
        <taxon>Spiralia</taxon>
        <taxon>Gnathifera</taxon>
        <taxon>Rotifera</taxon>
        <taxon>Eurotatoria</taxon>
        <taxon>Bdelloidea</taxon>
        <taxon>Philodinida</taxon>
        <taxon>Philodinidae</taxon>
        <taxon>Rotaria</taxon>
    </lineage>
</organism>
<dbReference type="InterPro" id="IPR002885">
    <property type="entry name" value="PPR_rpt"/>
</dbReference>
<comment type="caution">
    <text evidence="12">The sequence shown here is derived from an EMBL/GenBank/DDBJ whole genome shotgun (WGS) entry which is preliminary data.</text>
</comment>
<dbReference type="GO" id="GO:0006417">
    <property type="term" value="P:regulation of translation"/>
    <property type="evidence" value="ECO:0007669"/>
    <property type="project" value="UniProtKB-KW"/>
</dbReference>
<evidence type="ECO:0000313" key="12">
    <source>
        <dbReference type="EMBL" id="CAF1408887.1"/>
    </source>
</evidence>
<dbReference type="GO" id="GO:0019843">
    <property type="term" value="F:rRNA binding"/>
    <property type="evidence" value="ECO:0007669"/>
    <property type="project" value="UniProtKB-KW"/>
</dbReference>
<reference evidence="12" key="1">
    <citation type="submission" date="2021-02" db="EMBL/GenBank/DDBJ databases">
        <authorList>
            <person name="Nowell W R."/>
        </authorList>
    </citation>
    <scope>NUCLEOTIDE SEQUENCE</scope>
</reference>
<dbReference type="GO" id="GO:0005739">
    <property type="term" value="C:mitochondrion"/>
    <property type="evidence" value="ECO:0007669"/>
    <property type="project" value="UniProtKB-SubCell"/>
</dbReference>
<comment type="subcellular location">
    <subcellularLocation>
        <location evidence="1">Mitochondrion</location>
    </subcellularLocation>
</comment>
<dbReference type="Pfam" id="PF13812">
    <property type="entry name" value="PPR_3"/>
    <property type="match status" value="1"/>
</dbReference>
<evidence type="ECO:0000256" key="5">
    <source>
        <dbReference type="ARBA" id="ARBA00022845"/>
    </source>
</evidence>
<keyword evidence="9" id="KW-0496">Mitochondrion</keyword>
<evidence type="ECO:0000256" key="4">
    <source>
        <dbReference type="ARBA" id="ARBA00022737"/>
    </source>
</evidence>
<dbReference type="InterPro" id="IPR037387">
    <property type="entry name" value="PTCD3"/>
</dbReference>
<evidence type="ECO:0000256" key="1">
    <source>
        <dbReference type="ARBA" id="ARBA00004173"/>
    </source>
</evidence>
<name>A0A815LXA0_9BILA</name>
<dbReference type="AlphaFoldDB" id="A0A815LXA0"/>
<evidence type="ECO:0000256" key="11">
    <source>
        <dbReference type="ARBA" id="ARBA00035134"/>
    </source>
</evidence>
<evidence type="ECO:0000256" key="2">
    <source>
        <dbReference type="ARBA" id="ARBA00008551"/>
    </source>
</evidence>
<protein>
    <recommendedName>
        <fullName evidence="11">Small ribosomal subunit protein mS39</fullName>
    </recommendedName>
</protein>
<dbReference type="GO" id="GO:0043024">
    <property type="term" value="F:ribosomal small subunit binding"/>
    <property type="evidence" value="ECO:0007669"/>
    <property type="project" value="InterPro"/>
</dbReference>
<evidence type="ECO:0000256" key="3">
    <source>
        <dbReference type="ARBA" id="ARBA00022730"/>
    </source>
</evidence>
<evidence type="ECO:0000256" key="10">
    <source>
        <dbReference type="ARBA" id="ARBA00023274"/>
    </source>
</evidence>
<keyword evidence="6" id="KW-0694">RNA-binding</keyword>
<dbReference type="Proteomes" id="UP000663864">
    <property type="component" value="Unassembled WGS sequence"/>
</dbReference>
<dbReference type="Gene3D" id="1.25.40.10">
    <property type="entry name" value="Tetratricopeptide repeat domain"/>
    <property type="match status" value="2"/>
</dbReference>
<sequence>MLWRIFHRSISTTTTSRSKSFTYPQHIHRSPTAILESLNSCAQTDGGNPAYLFMDDPYLIPTSAHEKRQLSLSKASGKKAARWIMDRYSYAFFYDVAVPSIPSYFPNYTFDEKEFIEPNETTLYKLMNWNKIIKAYEIYKKCLDYKINISDACKYALFDLLCIYNSDNPMEILPPEEDWYRRELNETNQSGLIQRTWKDNGLAKQMFEELKLTATSEQKIRLYNSFASGLFKYNHAEKAMLIIDEMKQNNISLDLITYNYLLRSTSLIQGTYDTRWQFIIEYLNEMKQNSIQPNLRTFNSIFYTLRRCSLYERGPTLALSLLNEMRQYGIEPSLGTWAHIIMIFYPNDQIGYETKILPQIMDELEKQYELNGNQFQWRDIDDREFFANAMFKATVNCREVDLDKRLSSSIFKNQITKLIININPDKKKWSRMENVCNTIFTIFLNLTNLIFYDASYENHVRLLFNIPSPTFSSSSLLILKIKVQTFHECLYILDGRFDQLHTLYIELVNILPPSKEIENQRKIPNLKCFVLYCILETWYYDQLILPLLYRMPNLEKLSLDLRVFVNETFIDGNNLKKNILNHMSQLKQFTFNISSTIFINTEMNLLSNEDIQQTFNDFQYSKIICCVDYFQEYKQVLCHIYSYPFLMQHYEDVTNNFPGGLYPYVRLISLYDERPFEHDFFIRISQSFPFMEKLSINNLHAQKQKESYKLMNDKSNLSIIKYDHLIELQIDRAHDDYIEEFLCNTKTYLQNNIFFDVHYEALKRVTHNFTRDDTRINSTKVNQLFLFGKIECSKSCQDYFPFAVIN</sequence>
<gene>
    <name evidence="12" type="ORF">ZHD862_LOCUS33457</name>
</gene>
<dbReference type="PANTHER" id="PTHR16276">
    <property type="entry name" value="PENTATRICOPEPTIDE REPEAT DOMAIN-CONTAINING PROTEIN 3"/>
    <property type="match status" value="1"/>
</dbReference>
<dbReference type="Pfam" id="PF22330">
    <property type="entry name" value="Rib_mS39_PPR"/>
    <property type="match status" value="1"/>
</dbReference>
<dbReference type="PANTHER" id="PTHR16276:SF1">
    <property type="entry name" value="SMALL RIBOSOMAL SUBUNIT PROTEIN MS39"/>
    <property type="match status" value="1"/>
</dbReference>
<evidence type="ECO:0000256" key="7">
    <source>
        <dbReference type="ARBA" id="ARBA00022946"/>
    </source>
</evidence>
<proteinExistence type="inferred from homology"/>
<accession>A0A815LXA0</accession>
<dbReference type="EMBL" id="CAJNOT010003964">
    <property type="protein sequence ID" value="CAF1408887.1"/>
    <property type="molecule type" value="Genomic_DNA"/>
</dbReference>
<evidence type="ECO:0000313" key="13">
    <source>
        <dbReference type="Proteomes" id="UP000663864"/>
    </source>
</evidence>
<keyword evidence="8" id="KW-0689">Ribosomal protein</keyword>
<dbReference type="GO" id="GO:0032543">
    <property type="term" value="P:mitochondrial translation"/>
    <property type="evidence" value="ECO:0007669"/>
    <property type="project" value="InterPro"/>
</dbReference>
<dbReference type="InterPro" id="IPR055063">
    <property type="entry name" value="Rib_mS39_PPR"/>
</dbReference>
<keyword evidence="4" id="KW-0677">Repeat</keyword>
<evidence type="ECO:0000256" key="8">
    <source>
        <dbReference type="ARBA" id="ARBA00022980"/>
    </source>
</evidence>
<evidence type="ECO:0000256" key="6">
    <source>
        <dbReference type="ARBA" id="ARBA00022884"/>
    </source>
</evidence>
<dbReference type="NCBIfam" id="TIGR00756">
    <property type="entry name" value="PPR"/>
    <property type="match status" value="1"/>
</dbReference>
<keyword evidence="7" id="KW-0809">Transit peptide</keyword>
<keyword evidence="10" id="KW-0687">Ribonucleoprotein</keyword>
<dbReference type="GO" id="GO:1990904">
    <property type="term" value="C:ribonucleoprotein complex"/>
    <property type="evidence" value="ECO:0007669"/>
    <property type="project" value="UniProtKB-KW"/>
</dbReference>
<keyword evidence="3" id="KW-0699">rRNA-binding</keyword>